<evidence type="ECO:0000259" key="3">
    <source>
        <dbReference type="Pfam" id="PF07732"/>
    </source>
</evidence>
<dbReference type="Proteomes" id="UP001569428">
    <property type="component" value="Unassembled WGS sequence"/>
</dbReference>
<dbReference type="InterPro" id="IPR011707">
    <property type="entry name" value="Cu-oxidase-like_N"/>
</dbReference>
<dbReference type="InterPro" id="IPR045087">
    <property type="entry name" value="Cu-oxidase_fam"/>
</dbReference>
<accession>A0ABV4P642</accession>
<keyword evidence="5" id="KW-1185">Reference proteome</keyword>
<feature type="domain" description="Plastocyanin-like" evidence="2">
    <location>
        <begin position="534"/>
        <end position="676"/>
    </location>
</feature>
<evidence type="ECO:0000313" key="4">
    <source>
        <dbReference type="EMBL" id="MFA0813160.1"/>
    </source>
</evidence>
<comment type="caution">
    <text evidence="4">The sequence shown here is derived from an EMBL/GenBank/DDBJ whole genome shotgun (WGS) entry which is preliminary data.</text>
</comment>
<reference evidence="4 5" key="1">
    <citation type="submission" date="2024-08" db="EMBL/GenBank/DDBJ databases">
        <authorList>
            <person name="Ishaq N."/>
        </authorList>
    </citation>
    <scope>NUCLEOTIDE SEQUENCE [LARGE SCALE GENOMIC DNA]</scope>
    <source>
        <strain evidence="4 5">DSM 18651</strain>
    </source>
</reference>
<feature type="signal peptide" evidence="1">
    <location>
        <begin position="1"/>
        <end position="30"/>
    </location>
</feature>
<evidence type="ECO:0000259" key="2">
    <source>
        <dbReference type="Pfam" id="PF07731"/>
    </source>
</evidence>
<dbReference type="InterPro" id="IPR008972">
    <property type="entry name" value="Cupredoxin"/>
</dbReference>
<feature type="chain" id="PRO_5046161745" evidence="1">
    <location>
        <begin position="31"/>
        <end position="746"/>
    </location>
</feature>
<dbReference type="PANTHER" id="PTHR48267">
    <property type="entry name" value="CUPREDOXIN SUPERFAMILY PROTEIN"/>
    <property type="match status" value="1"/>
</dbReference>
<name>A0ABV4P642_9GAMM</name>
<dbReference type="SUPFAM" id="SSF49503">
    <property type="entry name" value="Cupredoxins"/>
    <property type="match status" value="3"/>
</dbReference>
<dbReference type="RefSeq" id="WP_371840936.1">
    <property type="nucleotide sequence ID" value="NZ_JBGMEK010000074.1"/>
</dbReference>
<dbReference type="PANTHER" id="PTHR48267:SF1">
    <property type="entry name" value="BILIRUBIN OXIDASE"/>
    <property type="match status" value="1"/>
</dbReference>
<evidence type="ECO:0000313" key="5">
    <source>
        <dbReference type="Proteomes" id="UP001569428"/>
    </source>
</evidence>
<gene>
    <name evidence="4" type="ORF">ACCI49_19860</name>
</gene>
<feature type="domain" description="Plastocyanin-like" evidence="3">
    <location>
        <begin position="165"/>
        <end position="244"/>
    </location>
</feature>
<proteinExistence type="predicted"/>
<dbReference type="Pfam" id="PF07731">
    <property type="entry name" value="Cu-oxidase_2"/>
    <property type="match status" value="1"/>
</dbReference>
<sequence>MRRANIRMLMVAAGACSLLFSSLGSMNVDASDSDTSEGVTHHRTKLVKPHKVCKFKNDLPIPATVNVRDVVPPFNRVNLTVEKTQADLGLKYCDGSNRVFPKATVYGFRLEGESEVHSPGPTFLAKEGYPISVAFDNKLQGPHLFPVDISIHVPYVVRKDPKARPIVIHLHGGHTEPRSDGHPEAWYTKNFAFTGKEFNLDNFRYNYSNTQDATTLWYHDHTVGLTRLNNYAGTAGFYLITDDNEQDLIAKGRLPKDKRTIPIMVQDKLFSTNGQLYYPGVHGEPLSPFANVEIRPEWPNPTILDEFFGNIILVNGKVWPRHMVSPRVYRLRLLNASDTRSYVFKFETESKAPVEFYVIGSDGGLLNRPTKVKQLVMSPAERYDILVDFSPYNGRHVFLRNEGADEVFRGYFNPKLPTPNDQAKLLVYKKNENWFLFQDIGKKAPPTKVAREIMRFDVGHNLDQRDDYFEKDCEPNCIGDLNLSTDTHLRNLPTLPELVDKRRRLSLFRVSDNEGDTLSDGRSLLMLGTFNIGSLFFQDKPTEIVEVGATEIWEFHNPTRAAHPIHVHLVEFSILNRQQAFYGELIMKPQVNPSDPFGELIIGARIDPKEFKLTGQKILPQPNEAGRKDTVITLPGYVTRIKANFDCTGIDCTNGEYVWHCHLLSHEDYDMMRPLKMYESPLADNENQIPYRLSSGEQDSNSSYLETFLGQNGEPGWPFYTTGLKQSLKTSDAGSHLTCKLTKREM</sequence>
<dbReference type="CDD" id="cd13844">
    <property type="entry name" value="CuRO_1_BOD_CotA_like"/>
    <property type="match status" value="1"/>
</dbReference>
<keyword evidence="1" id="KW-0732">Signal</keyword>
<dbReference type="Gene3D" id="2.60.40.420">
    <property type="entry name" value="Cupredoxins - blue copper proteins"/>
    <property type="match status" value="3"/>
</dbReference>
<evidence type="ECO:0000256" key="1">
    <source>
        <dbReference type="SAM" id="SignalP"/>
    </source>
</evidence>
<protein>
    <submittedName>
        <fullName evidence="4">Multicopper oxidase family protein</fullName>
    </submittedName>
</protein>
<dbReference type="EMBL" id="JBGMEK010000074">
    <property type="protein sequence ID" value="MFA0813160.1"/>
    <property type="molecule type" value="Genomic_DNA"/>
</dbReference>
<organism evidence="4 5">
    <name type="scientific">Microbulbifer epialgicus</name>
    <dbReference type="NCBI Taxonomy" id="393907"/>
    <lineage>
        <taxon>Bacteria</taxon>
        <taxon>Pseudomonadati</taxon>
        <taxon>Pseudomonadota</taxon>
        <taxon>Gammaproteobacteria</taxon>
        <taxon>Cellvibrionales</taxon>
        <taxon>Microbulbiferaceae</taxon>
        <taxon>Microbulbifer</taxon>
    </lineage>
</organism>
<dbReference type="InterPro" id="IPR011706">
    <property type="entry name" value="Cu-oxidase_C"/>
</dbReference>
<dbReference type="Pfam" id="PF07732">
    <property type="entry name" value="Cu-oxidase_3"/>
    <property type="match status" value="1"/>
</dbReference>